<feature type="chain" id="PRO_5015143601" evidence="1">
    <location>
        <begin position="32"/>
        <end position="102"/>
    </location>
</feature>
<name>A0A2P7B7D0_9HYPH</name>
<proteinExistence type="predicted"/>
<dbReference type="RefSeq" id="WP_106665532.1">
    <property type="nucleotide sequence ID" value="NZ_PGGM01000009.1"/>
</dbReference>
<feature type="signal peptide" evidence="1">
    <location>
        <begin position="1"/>
        <end position="31"/>
    </location>
</feature>
<evidence type="ECO:0000256" key="1">
    <source>
        <dbReference type="SAM" id="SignalP"/>
    </source>
</evidence>
<sequence>MFHTGRAKSVFLSIAISVAFIFTLVPTPGHAANVCEYKDYDWAELSPVEKSAWEVLGYSQRLWDGNRESPTSNKDWSELTSAEKRAAQSLGYTRSSWDSGKC</sequence>
<organism evidence="2 3">
    <name type="scientific">Phyllobacterium sophorae</name>
    <dbReference type="NCBI Taxonomy" id="1520277"/>
    <lineage>
        <taxon>Bacteria</taxon>
        <taxon>Pseudomonadati</taxon>
        <taxon>Pseudomonadota</taxon>
        <taxon>Alphaproteobacteria</taxon>
        <taxon>Hyphomicrobiales</taxon>
        <taxon>Phyllobacteriaceae</taxon>
        <taxon>Phyllobacterium</taxon>
    </lineage>
</organism>
<evidence type="ECO:0000313" key="2">
    <source>
        <dbReference type="EMBL" id="PSH62359.1"/>
    </source>
</evidence>
<dbReference type="Proteomes" id="UP000241764">
    <property type="component" value="Unassembled WGS sequence"/>
</dbReference>
<keyword evidence="3" id="KW-1185">Reference proteome</keyword>
<reference evidence="3" key="1">
    <citation type="submission" date="2017-11" db="EMBL/GenBank/DDBJ databases">
        <authorList>
            <person name="Kuznetsova I."/>
            <person name="Sazanova A."/>
            <person name="Chirak E."/>
            <person name="Safronova V."/>
            <person name="Willems A."/>
        </authorList>
    </citation>
    <scope>NUCLEOTIDE SEQUENCE [LARGE SCALE GENOMIC DNA]</scope>
    <source>
        <strain evidence="3">CCBAU 03422</strain>
    </source>
</reference>
<dbReference type="EMBL" id="PGGM01000009">
    <property type="protein sequence ID" value="PSH62359.1"/>
    <property type="molecule type" value="Genomic_DNA"/>
</dbReference>
<comment type="caution">
    <text evidence="2">The sequence shown here is derived from an EMBL/GenBank/DDBJ whole genome shotgun (WGS) entry which is preliminary data.</text>
</comment>
<accession>A0A2P7B7D0</accession>
<gene>
    <name evidence="2" type="ORF">CU103_18540</name>
</gene>
<dbReference type="OrthoDB" id="9887380at2"/>
<dbReference type="AlphaFoldDB" id="A0A2P7B7D0"/>
<evidence type="ECO:0000313" key="3">
    <source>
        <dbReference type="Proteomes" id="UP000241764"/>
    </source>
</evidence>
<keyword evidence="1" id="KW-0732">Signal</keyword>
<protein>
    <submittedName>
        <fullName evidence="2">Uncharacterized protein</fullName>
    </submittedName>
</protein>